<dbReference type="SUPFAM" id="SSF46689">
    <property type="entry name" value="Homeodomain-like"/>
    <property type="match status" value="1"/>
</dbReference>
<evidence type="ECO:0000313" key="4">
    <source>
        <dbReference type="EMBL" id="MBU3854488.1"/>
    </source>
</evidence>
<name>A0A9E2LC94_9BACT</name>
<evidence type="ECO:0000313" key="5">
    <source>
        <dbReference type="Proteomes" id="UP000823865"/>
    </source>
</evidence>
<dbReference type="GO" id="GO:0003677">
    <property type="term" value="F:DNA binding"/>
    <property type="evidence" value="ECO:0007669"/>
    <property type="project" value="UniProtKB-UniRule"/>
</dbReference>
<dbReference type="InterPro" id="IPR009057">
    <property type="entry name" value="Homeodomain-like_sf"/>
</dbReference>
<evidence type="ECO:0000259" key="3">
    <source>
        <dbReference type="PROSITE" id="PS50977"/>
    </source>
</evidence>
<accession>A0A9E2LC94</accession>
<reference evidence="4" key="1">
    <citation type="journal article" date="2021" name="PeerJ">
        <title>Extensive microbial diversity within the chicken gut microbiome revealed by metagenomics and culture.</title>
        <authorList>
            <person name="Gilroy R."/>
            <person name="Ravi A."/>
            <person name="Getino M."/>
            <person name="Pursley I."/>
            <person name="Horton D.L."/>
            <person name="Alikhan N.F."/>
            <person name="Baker D."/>
            <person name="Gharbi K."/>
            <person name="Hall N."/>
            <person name="Watson M."/>
            <person name="Adriaenssens E.M."/>
            <person name="Foster-Nyarko E."/>
            <person name="Jarju S."/>
            <person name="Secka A."/>
            <person name="Antonio M."/>
            <person name="Oren A."/>
            <person name="Chaudhuri R.R."/>
            <person name="La Ragione R."/>
            <person name="Hildebrand F."/>
            <person name="Pallen M.J."/>
        </authorList>
    </citation>
    <scope>NUCLEOTIDE SEQUENCE</scope>
    <source>
        <strain evidence="4">G3-2149</strain>
    </source>
</reference>
<dbReference type="Gene3D" id="1.10.357.10">
    <property type="entry name" value="Tetracycline Repressor, domain 2"/>
    <property type="match status" value="1"/>
</dbReference>
<comment type="caution">
    <text evidence="4">The sequence shown here is derived from an EMBL/GenBank/DDBJ whole genome shotgun (WGS) entry which is preliminary data.</text>
</comment>
<dbReference type="PROSITE" id="PS50977">
    <property type="entry name" value="HTH_TETR_2"/>
    <property type="match status" value="1"/>
</dbReference>
<dbReference type="EMBL" id="JAHLFU010000241">
    <property type="protein sequence ID" value="MBU3854488.1"/>
    <property type="molecule type" value="Genomic_DNA"/>
</dbReference>
<organism evidence="4 5">
    <name type="scientific">Candidatus Paraprevotella stercoravium</name>
    <dbReference type="NCBI Taxonomy" id="2838725"/>
    <lineage>
        <taxon>Bacteria</taxon>
        <taxon>Pseudomonadati</taxon>
        <taxon>Bacteroidota</taxon>
        <taxon>Bacteroidia</taxon>
        <taxon>Bacteroidales</taxon>
        <taxon>Prevotellaceae</taxon>
        <taxon>Paraprevotella</taxon>
    </lineage>
</organism>
<protein>
    <submittedName>
        <fullName evidence="4">TetR/AcrR family transcriptional regulator</fullName>
    </submittedName>
</protein>
<evidence type="ECO:0000256" key="2">
    <source>
        <dbReference type="PROSITE-ProRule" id="PRU00335"/>
    </source>
</evidence>
<dbReference type="AlphaFoldDB" id="A0A9E2LC94"/>
<sequence>MKGSKGSETKALIREAAFKQFLTKDYSMVPLKDIEKSLNLSRGCMSYHYPTKQELFMDVIDQYIIRKQDVENKMRMSTTLSLYEFIELYIDRVQYTMDYLSQFVLPDANTNGTRAYMNLILQAEKFYPNFTKETTIITQKELLLWETVLKHAQKNGEIGEQHDCRKLAKQFKYIFFGQSYNDALENGLNIPKLKEQFLFIYGLIKV</sequence>
<gene>
    <name evidence="4" type="ORF">H9789_11880</name>
</gene>
<evidence type="ECO:0000256" key="1">
    <source>
        <dbReference type="ARBA" id="ARBA00023125"/>
    </source>
</evidence>
<dbReference type="Proteomes" id="UP000823865">
    <property type="component" value="Unassembled WGS sequence"/>
</dbReference>
<proteinExistence type="predicted"/>
<feature type="domain" description="HTH tetR-type" evidence="3">
    <location>
        <begin position="7"/>
        <end position="67"/>
    </location>
</feature>
<dbReference type="InterPro" id="IPR001647">
    <property type="entry name" value="HTH_TetR"/>
</dbReference>
<feature type="DNA-binding region" description="H-T-H motif" evidence="2">
    <location>
        <begin position="30"/>
        <end position="49"/>
    </location>
</feature>
<reference evidence="4" key="2">
    <citation type="submission" date="2021-04" db="EMBL/GenBank/DDBJ databases">
        <authorList>
            <person name="Gilroy R."/>
        </authorList>
    </citation>
    <scope>NUCLEOTIDE SEQUENCE</scope>
    <source>
        <strain evidence="4">G3-2149</strain>
    </source>
</reference>
<keyword evidence="1 2" id="KW-0238">DNA-binding</keyword>
<dbReference type="Pfam" id="PF00440">
    <property type="entry name" value="TetR_N"/>
    <property type="match status" value="1"/>
</dbReference>